<comment type="caution">
    <text evidence="1">The sequence shown here is derived from an EMBL/GenBank/DDBJ whole genome shotgun (WGS) entry which is preliminary data.</text>
</comment>
<sequence length="148" mass="16929">MGNVLLPYLTCLVWVTPKTKPSELMDSMLSRLGQHQPRFLFRQIFLQQLLEHILTSLSVLDLPNYRTLAHEADKLFLAGGTNAFIASQNNVMQSTDRKPQIDAVFWYHQKYGDKARNVCHRVPSTQPNAEEIREMPGRATSSIMCWPA</sequence>
<evidence type="ECO:0000313" key="2">
    <source>
        <dbReference type="Proteomes" id="UP000762676"/>
    </source>
</evidence>
<keyword evidence="2" id="KW-1185">Reference proteome</keyword>
<organism evidence="1 2">
    <name type="scientific">Elysia marginata</name>
    <dbReference type="NCBI Taxonomy" id="1093978"/>
    <lineage>
        <taxon>Eukaryota</taxon>
        <taxon>Metazoa</taxon>
        <taxon>Spiralia</taxon>
        <taxon>Lophotrochozoa</taxon>
        <taxon>Mollusca</taxon>
        <taxon>Gastropoda</taxon>
        <taxon>Heterobranchia</taxon>
        <taxon>Euthyneura</taxon>
        <taxon>Panpulmonata</taxon>
        <taxon>Sacoglossa</taxon>
        <taxon>Placobranchoidea</taxon>
        <taxon>Plakobranchidae</taxon>
        <taxon>Elysia</taxon>
    </lineage>
</organism>
<dbReference type="Proteomes" id="UP000762676">
    <property type="component" value="Unassembled WGS sequence"/>
</dbReference>
<dbReference type="AlphaFoldDB" id="A0AAV4ET07"/>
<reference evidence="1 2" key="1">
    <citation type="journal article" date="2021" name="Elife">
        <title>Chloroplast acquisition without the gene transfer in kleptoplastic sea slugs, Plakobranchus ocellatus.</title>
        <authorList>
            <person name="Maeda T."/>
            <person name="Takahashi S."/>
            <person name="Yoshida T."/>
            <person name="Shimamura S."/>
            <person name="Takaki Y."/>
            <person name="Nagai Y."/>
            <person name="Toyoda A."/>
            <person name="Suzuki Y."/>
            <person name="Arimoto A."/>
            <person name="Ishii H."/>
            <person name="Satoh N."/>
            <person name="Nishiyama T."/>
            <person name="Hasebe M."/>
            <person name="Maruyama T."/>
            <person name="Minagawa J."/>
            <person name="Obokata J."/>
            <person name="Shigenobu S."/>
        </authorList>
    </citation>
    <scope>NUCLEOTIDE SEQUENCE [LARGE SCALE GENOMIC DNA]</scope>
</reference>
<proteinExistence type="predicted"/>
<protein>
    <submittedName>
        <fullName evidence="1">Gag pol protein</fullName>
    </submittedName>
</protein>
<gene>
    <name evidence="1" type="ORF">ElyMa_003618200</name>
</gene>
<evidence type="ECO:0000313" key="1">
    <source>
        <dbReference type="EMBL" id="GFR63904.1"/>
    </source>
</evidence>
<accession>A0AAV4ET07</accession>
<dbReference type="EMBL" id="BMAT01007417">
    <property type="protein sequence ID" value="GFR63904.1"/>
    <property type="molecule type" value="Genomic_DNA"/>
</dbReference>
<name>A0AAV4ET07_9GAST</name>